<reference evidence="5" key="2">
    <citation type="submission" date="2017-09" db="EMBL/GenBank/DDBJ databases">
        <title>Depth-based differentiation of microbial function through sediment-hosted aquifers and enrichment of novel symbionts in the deep terrestrial subsurface.</title>
        <authorList>
            <person name="Probst A.J."/>
            <person name="Ladd B."/>
            <person name="Jarett J.K."/>
            <person name="Geller-Mcgrath D.E."/>
            <person name="Sieber C.M.K."/>
            <person name="Emerson J.B."/>
            <person name="Anantharaman K."/>
            <person name="Thomas B.C."/>
            <person name="Malmstrom R."/>
            <person name="Stieglmeier M."/>
            <person name="Klingl A."/>
            <person name="Woyke T."/>
            <person name="Ryan C.M."/>
            <person name="Banfield J.F."/>
        </authorList>
    </citation>
    <scope>NUCLEOTIDE SEQUENCE</scope>
    <source>
        <strain evidence="5">CG_4_8_14_3_um_filter_34_18</strain>
    </source>
</reference>
<evidence type="ECO:0000313" key="7">
    <source>
        <dbReference type="EMBL" id="PJB56951.1"/>
    </source>
</evidence>
<dbReference type="EMBL" id="PFTV01000097">
    <property type="protein sequence ID" value="PJB56951.1"/>
    <property type="molecule type" value="Genomic_DNA"/>
</dbReference>
<evidence type="ECO:0000313" key="8">
    <source>
        <dbReference type="Proteomes" id="UP000182763"/>
    </source>
</evidence>
<dbReference type="InterPro" id="IPR002882">
    <property type="entry name" value="CofD"/>
</dbReference>
<dbReference type="EMBL" id="PFKO01000348">
    <property type="protein sequence ID" value="PIY31357.1"/>
    <property type="molecule type" value="Genomic_DNA"/>
</dbReference>
<dbReference type="GO" id="GO:0008360">
    <property type="term" value="P:regulation of cell shape"/>
    <property type="evidence" value="ECO:0007669"/>
    <property type="project" value="UniProtKB-UniRule"/>
</dbReference>
<dbReference type="Pfam" id="PF01933">
    <property type="entry name" value="CofD"/>
    <property type="match status" value="1"/>
</dbReference>
<dbReference type="EMBL" id="MNYY01000094">
    <property type="protein sequence ID" value="OIP69932.1"/>
    <property type="molecule type" value="Genomic_DNA"/>
</dbReference>
<evidence type="ECO:0000313" key="10">
    <source>
        <dbReference type="Proteomes" id="UP000230646"/>
    </source>
</evidence>
<dbReference type="PANTHER" id="PTHR30135">
    <property type="entry name" value="UNCHARACTERIZED PROTEIN YVCK-RELATED"/>
    <property type="match status" value="1"/>
</dbReference>
<evidence type="ECO:0000313" key="4">
    <source>
        <dbReference type="EMBL" id="OIP69932.1"/>
    </source>
</evidence>
<proteinExistence type="inferred from homology"/>
<evidence type="ECO:0000256" key="2">
    <source>
        <dbReference type="HAMAP-Rule" id="MF_00973"/>
    </source>
</evidence>
<evidence type="ECO:0000256" key="3">
    <source>
        <dbReference type="SAM" id="Phobius"/>
    </source>
</evidence>
<dbReference type="EMBL" id="PFIP01000017">
    <property type="protein sequence ID" value="PIX35175.1"/>
    <property type="molecule type" value="Genomic_DNA"/>
</dbReference>
<comment type="similarity">
    <text evidence="2">Belongs to the gluconeogenesis factor family.</text>
</comment>
<dbReference type="InterPro" id="IPR038136">
    <property type="entry name" value="CofD-like_dom_sf"/>
</dbReference>
<dbReference type="HAMAP" id="MF_00973">
    <property type="entry name" value="Gluconeogen_factor"/>
    <property type="match status" value="1"/>
</dbReference>
<feature type="transmembrane region" description="Helical" evidence="3">
    <location>
        <begin position="63"/>
        <end position="84"/>
    </location>
</feature>
<dbReference type="Proteomes" id="UP000230646">
    <property type="component" value="Unassembled WGS sequence"/>
</dbReference>
<evidence type="ECO:0000313" key="9">
    <source>
        <dbReference type="Proteomes" id="UP000228560"/>
    </source>
</evidence>
<accession>A0A2M8CD07</accession>
<feature type="transmembrane region" description="Helical" evidence="3">
    <location>
        <begin position="20"/>
        <end position="42"/>
    </location>
</feature>
<accession>A0A2M7PM29</accession>
<dbReference type="GO" id="GO:0005737">
    <property type="term" value="C:cytoplasm"/>
    <property type="evidence" value="ECO:0007669"/>
    <property type="project" value="UniProtKB-SubCell"/>
</dbReference>
<dbReference type="Proteomes" id="UP000228560">
    <property type="component" value="Unassembled WGS sequence"/>
</dbReference>
<reference evidence="9 10" key="3">
    <citation type="submission" date="2017-09" db="EMBL/GenBank/DDBJ databases">
        <title>Depth-based differentiation of microbial function through sediment-hosted aquifers and enrichment of novel symbionts in the deep terrestrial subsurface.</title>
        <authorList>
            <person name="Probst A.J."/>
            <person name="Ladd B."/>
            <person name="Jarett J.K."/>
            <person name="Geller-Mcgrath D.E."/>
            <person name="Sieber C.M."/>
            <person name="Emerson J.B."/>
            <person name="Anantharaman K."/>
            <person name="Thomas B.C."/>
            <person name="Malmstrom R."/>
            <person name="Stieglmeier M."/>
            <person name="Klingl A."/>
            <person name="Woyke T."/>
            <person name="Ryan C.M."/>
            <person name="Banfield J.F."/>
        </authorList>
    </citation>
    <scope>NUCLEOTIDE SEQUENCE [LARGE SCALE GENOMIC DNA]</scope>
    <source>
        <strain evidence="6">CG_4_10_14_3_um_filter_34_13</strain>
        <strain evidence="7">CG_4_9_14_3_um_filter_33_16</strain>
    </source>
</reference>
<dbReference type="Proteomes" id="UP000182763">
    <property type="component" value="Unassembled WGS sequence"/>
</dbReference>
<dbReference type="GO" id="GO:0043743">
    <property type="term" value="F:LPPG:FO 2-phospho-L-lactate transferase activity"/>
    <property type="evidence" value="ECO:0007669"/>
    <property type="project" value="InterPro"/>
</dbReference>
<keyword evidence="1 2" id="KW-0963">Cytoplasm</keyword>
<dbReference type="SUPFAM" id="SSF142338">
    <property type="entry name" value="CofD-like"/>
    <property type="match status" value="1"/>
</dbReference>
<accession>A0A2M7KAN2</accession>
<comment type="subcellular location">
    <subcellularLocation>
        <location evidence="2">Cytoplasm</location>
    </subcellularLocation>
</comment>
<dbReference type="InterPro" id="IPR010119">
    <property type="entry name" value="Gluconeogen_factor"/>
</dbReference>
<keyword evidence="3" id="KW-1133">Transmembrane helix</keyword>
<name>A0A1J5GCC2_9BACT</name>
<evidence type="ECO:0000313" key="5">
    <source>
        <dbReference type="EMBL" id="PIX35175.1"/>
    </source>
</evidence>
<dbReference type="Gene3D" id="3.40.50.10680">
    <property type="entry name" value="CofD-like domains"/>
    <property type="match status" value="1"/>
</dbReference>
<accession>A0A1J5GCC2</accession>
<comment type="function">
    <text evidence="2">Required for morphogenesis under gluconeogenic growth conditions.</text>
</comment>
<keyword evidence="3" id="KW-0472">Membrane</keyword>
<evidence type="ECO:0000256" key="1">
    <source>
        <dbReference type="ARBA" id="ARBA00022490"/>
    </source>
</evidence>
<dbReference type="AlphaFoldDB" id="A0A1J5GCC2"/>
<dbReference type="Proteomes" id="UP000231493">
    <property type="component" value="Unassembled WGS sequence"/>
</dbReference>
<dbReference type="NCBIfam" id="TIGR01826">
    <property type="entry name" value="CofD_related"/>
    <property type="match status" value="1"/>
</dbReference>
<reference evidence="4 8" key="1">
    <citation type="journal article" date="2016" name="Environ. Microbiol.">
        <title>Genomic resolution of a cold subsurface aquifer community provides metabolic insights for novel microbes adapted to high CO concentrations.</title>
        <authorList>
            <person name="Probst A.J."/>
            <person name="Castelle C.J."/>
            <person name="Singh A."/>
            <person name="Brown C.T."/>
            <person name="Anantharaman K."/>
            <person name="Sharon I."/>
            <person name="Hug L.A."/>
            <person name="Burstein D."/>
            <person name="Emerson J.B."/>
            <person name="Thomas B.C."/>
            <person name="Banfield J.F."/>
        </authorList>
    </citation>
    <scope>NUCLEOTIDE SEQUENCE [LARGE SCALE GENOMIC DNA]</scope>
    <source>
        <strain evidence="4">CG2_30_33_13</strain>
    </source>
</reference>
<keyword evidence="3" id="KW-0812">Transmembrane</keyword>
<dbReference type="RefSeq" id="WP_406608390.1">
    <property type="nucleotide sequence ID" value="NZ_PFKO01000348.1"/>
</dbReference>
<gene>
    <name evidence="4" type="ORF">AUK42_04745</name>
    <name evidence="7" type="ORF">CO097_04015</name>
    <name evidence="6" type="ORF">COZ07_09590</name>
    <name evidence="5" type="ORF">COZ58_01120</name>
</gene>
<evidence type="ECO:0000313" key="6">
    <source>
        <dbReference type="EMBL" id="PIY31357.1"/>
    </source>
</evidence>
<sequence>MRTFNVKSQLWKWLYPGIKIKRYLLLVILGIILLIGGLFFCFNIKNFLLIKGNLRAVFNYSDILINILGVILGVIGVGLITLGIRNLNRSIFRTIVPQQVDKISELIYQKTRLSKGPKIVVIGGGTGLYVLLRGLKSFTNHITAVVTVFDTGGSSGRLRKELGVLPPGDIRNCLVALATVEPLMEKLFQYRFTNGSLEGHNFGNLFITAMSEVSGDFISAIEKSSEILAIQGKVLPSSLENITLSAKMKDGEIVKGETEITHSGKIIDKVYLEPSPVLPLPETLKALEQAEAIILGPGSLYTSIICNLLVKGISKAIGESKAIKIYICNIMTQSGETDHYTVSQHLKELEKYLGVNCIDYIIVNTAEIDNELKERYAKEGAYQVVVDRSEILKMGVELISKKLWYNQNLARHDPDKLAQIIIDLISERKG</sequence>
<organism evidence="4 8">
    <name type="scientific">Candidatus Infernicultor aquiphilus</name>
    <dbReference type="NCBI Taxonomy" id="1805029"/>
    <lineage>
        <taxon>Bacteria</taxon>
        <taxon>Pseudomonadati</taxon>
        <taxon>Atribacterota</taxon>
        <taxon>Candidatus Phoenicimicrobiia</taxon>
        <taxon>Candidatus Pheonicimicrobiales</taxon>
        <taxon>Candidatus Phoenicimicrobiaceae</taxon>
        <taxon>Candidatus Infernicultor</taxon>
    </lineage>
</organism>
<comment type="caution">
    <text evidence="4">The sequence shown here is derived from an EMBL/GenBank/DDBJ whole genome shotgun (WGS) entry which is preliminary data.</text>
</comment>
<dbReference type="CDD" id="cd07187">
    <property type="entry name" value="YvcK_like"/>
    <property type="match status" value="1"/>
</dbReference>
<dbReference type="PANTHER" id="PTHR30135:SF3">
    <property type="entry name" value="GLUCONEOGENESIS FACTOR-RELATED"/>
    <property type="match status" value="1"/>
</dbReference>
<dbReference type="STRING" id="1805029.AUK42_04745"/>
<protein>
    <recommendedName>
        <fullName evidence="2">Putative gluconeogenesis factor</fullName>
    </recommendedName>
</protein>